<gene>
    <name evidence="6" type="ORF">NA57DRAFT_49140</name>
</gene>
<dbReference type="GO" id="GO:0005730">
    <property type="term" value="C:nucleolus"/>
    <property type="evidence" value="ECO:0007669"/>
    <property type="project" value="TreeGrafter"/>
</dbReference>
<dbReference type="InterPro" id="IPR016024">
    <property type="entry name" value="ARM-type_fold"/>
</dbReference>
<dbReference type="InterPro" id="IPR012959">
    <property type="entry name" value="CPL_dom"/>
</dbReference>
<feature type="compositionally biased region" description="Basic and acidic residues" evidence="4">
    <location>
        <begin position="1"/>
        <end position="18"/>
    </location>
</feature>
<feature type="region of interest" description="Disordered" evidence="4">
    <location>
        <begin position="559"/>
        <end position="580"/>
    </location>
</feature>
<feature type="non-terminal residue" evidence="6">
    <location>
        <position position="1"/>
    </location>
</feature>
<dbReference type="PANTHER" id="PTHR13389:SF0">
    <property type="entry name" value="PUMILIO HOMOLOG 3"/>
    <property type="match status" value="1"/>
</dbReference>
<feature type="region of interest" description="Disordered" evidence="4">
    <location>
        <begin position="1"/>
        <end position="25"/>
    </location>
</feature>
<dbReference type="AlphaFoldDB" id="A0A9P4M135"/>
<feature type="domain" description="PUM-HD" evidence="5">
    <location>
        <begin position="34"/>
        <end position="484"/>
    </location>
</feature>
<evidence type="ECO:0000313" key="7">
    <source>
        <dbReference type="Proteomes" id="UP000799772"/>
    </source>
</evidence>
<accession>A0A9P4M135</accession>
<dbReference type="InterPro" id="IPR040059">
    <property type="entry name" value="PUM3"/>
</dbReference>
<dbReference type="OrthoDB" id="497380at2759"/>
<dbReference type="EMBL" id="ML978140">
    <property type="protein sequence ID" value="KAF2092980.1"/>
    <property type="molecule type" value="Genomic_DNA"/>
</dbReference>
<dbReference type="InterPro" id="IPR011989">
    <property type="entry name" value="ARM-like"/>
</dbReference>
<evidence type="ECO:0000256" key="2">
    <source>
        <dbReference type="ARBA" id="ARBA00022884"/>
    </source>
</evidence>
<proteinExistence type="predicted"/>
<dbReference type="PANTHER" id="PTHR13389">
    <property type="entry name" value="PUMILIO HOMOLOG 3"/>
    <property type="match status" value="1"/>
</dbReference>
<dbReference type="SUPFAM" id="SSF48371">
    <property type="entry name" value="ARM repeat"/>
    <property type="match status" value="1"/>
</dbReference>
<dbReference type="InterPro" id="IPR033133">
    <property type="entry name" value="PUM-HD"/>
</dbReference>
<sequence>SSREAHAKQKVLAKERKASKPNADSIARSKKIWERLRLKSHVPREERKQLVEELFDIIQGRIKDFVFKHDSVRVVQCALKYANMTQRRMIANELKGEFITLAESRYAKFLVAKLVVEGDKDIQNMIIAEFHGHVRKMINHPEASWILDDIYRQVATKDQKAVLLKEWYGPEYAIFKASEKEKRTATLSDILEEAPEKRKPMLSYLYNLINQLVQKKLTGFTMLHDAMLQYYLNCKPGSEEATEFLELLKGQGDEEEKDHDLLKNLAFTASGARIVCMALAYGAAKDRRYILKVYKDMIEILAQDIHGHGILLAAYDVIDDTVMISKAIFPELIGKGDEPSQQADTITALANHPTGRIALLYPFASATTALPKALLSEADMIMIKAIHDIRTTTSKKDPAVRRQELVRGLSSSLLATVASQASTLAQTVFGCYFITEVLLAAEGDSTAAFKAVATLVQGDPGEEAHIARNPSSGRMLKTLVQGGHFDPKEKTVRQVRPSGDFCTLLFEKMKGHLLQWATGSGAFIVLALVEQDGWIGKEALLKSLGSERAALKKAIKRAESDAAATPKETSKEHSKSGQKAAVAGMKLLLERLD</sequence>
<dbReference type="SMART" id="SM00025">
    <property type="entry name" value="Pumilio"/>
    <property type="match status" value="4"/>
</dbReference>
<evidence type="ECO:0000256" key="1">
    <source>
        <dbReference type="ARBA" id="ARBA00022737"/>
    </source>
</evidence>
<dbReference type="InterPro" id="IPR001313">
    <property type="entry name" value="Pumilio_RNA-bd_rpt"/>
</dbReference>
<dbReference type="Pfam" id="PF08144">
    <property type="entry name" value="CPL"/>
    <property type="match status" value="1"/>
</dbReference>
<dbReference type="GO" id="GO:0006417">
    <property type="term" value="P:regulation of translation"/>
    <property type="evidence" value="ECO:0007669"/>
    <property type="project" value="TreeGrafter"/>
</dbReference>
<organism evidence="6 7">
    <name type="scientific">Rhizodiscina lignyota</name>
    <dbReference type="NCBI Taxonomy" id="1504668"/>
    <lineage>
        <taxon>Eukaryota</taxon>
        <taxon>Fungi</taxon>
        <taxon>Dikarya</taxon>
        <taxon>Ascomycota</taxon>
        <taxon>Pezizomycotina</taxon>
        <taxon>Dothideomycetes</taxon>
        <taxon>Pleosporomycetidae</taxon>
        <taxon>Aulographales</taxon>
        <taxon>Rhizodiscinaceae</taxon>
        <taxon>Rhizodiscina</taxon>
    </lineage>
</organism>
<evidence type="ECO:0000259" key="5">
    <source>
        <dbReference type="PROSITE" id="PS50303"/>
    </source>
</evidence>
<reference evidence="6" key="1">
    <citation type="journal article" date="2020" name="Stud. Mycol.">
        <title>101 Dothideomycetes genomes: a test case for predicting lifestyles and emergence of pathogens.</title>
        <authorList>
            <person name="Haridas S."/>
            <person name="Albert R."/>
            <person name="Binder M."/>
            <person name="Bloem J."/>
            <person name="Labutti K."/>
            <person name="Salamov A."/>
            <person name="Andreopoulos B."/>
            <person name="Baker S."/>
            <person name="Barry K."/>
            <person name="Bills G."/>
            <person name="Bluhm B."/>
            <person name="Cannon C."/>
            <person name="Castanera R."/>
            <person name="Culley D."/>
            <person name="Daum C."/>
            <person name="Ezra D."/>
            <person name="Gonzalez J."/>
            <person name="Henrissat B."/>
            <person name="Kuo A."/>
            <person name="Liang C."/>
            <person name="Lipzen A."/>
            <person name="Lutzoni F."/>
            <person name="Magnuson J."/>
            <person name="Mondo S."/>
            <person name="Nolan M."/>
            <person name="Ohm R."/>
            <person name="Pangilinan J."/>
            <person name="Park H.-J."/>
            <person name="Ramirez L."/>
            <person name="Alfaro M."/>
            <person name="Sun H."/>
            <person name="Tritt A."/>
            <person name="Yoshinaga Y."/>
            <person name="Zwiers L.-H."/>
            <person name="Turgeon B."/>
            <person name="Goodwin S."/>
            <person name="Spatafora J."/>
            <person name="Crous P."/>
            <person name="Grigoriev I."/>
        </authorList>
    </citation>
    <scope>NUCLEOTIDE SEQUENCE</scope>
    <source>
        <strain evidence="6">CBS 133067</strain>
    </source>
</reference>
<dbReference type="Gene3D" id="1.25.10.10">
    <property type="entry name" value="Leucine-rich Repeat Variant"/>
    <property type="match status" value="1"/>
</dbReference>
<evidence type="ECO:0000256" key="4">
    <source>
        <dbReference type="SAM" id="MobiDB-lite"/>
    </source>
</evidence>
<keyword evidence="7" id="KW-1185">Reference proteome</keyword>
<name>A0A9P4M135_9PEZI</name>
<dbReference type="GO" id="GO:0003729">
    <property type="term" value="F:mRNA binding"/>
    <property type="evidence" value="ECO:0007669"/>
    <property type="project" value="TreeGrafter"/>
</dbReference>
<comment type="function">
    <text evidence="3">RNA-binding nucleolar protein required for pre-rRNA processing. Involved in production of 18S rRNA and assembly of small ribosomal subunit.</text>
</comment>
<dbReference type="Proteomes" id="UP000799772">
    <property type="component" value="Unassembled WGS sequence"/>
</dbReference>
<dbReference type="PROSITE" id="PS50303">
    <property type="entry name" value="PUM_HD"/>
    <property type="match status" value="1"/>
</dbReference>
<keyword evidence="2" id="KW-0694">RNA-binding</keyword>
<comment type="caution">
    <text evidence="6">The sequence shown here is derived from an EMBL/GenBank/DDBJ whole genome shotgun (WGS) entry which is preliminary data.</text>
</comment>
<evidence type="ECO:0000313" key="6">
    <source>
        <dbReference type="EMBL" id="KAF2092980.1"/>
    </source>
</evidence>
<keyword evidence="1" id="KW-0677">Repeat</keyword>
<evidence type="ECO:0000256" key="3">
    <source>
        <dbReference type="ARBA" id="ARBA00024893"/>
    </source>
</evidence>
<protein>
    <submittedName>
        <fullName evidence="6">ARM repeat-containing protein</fullName>
    </submittedName>
</protein>